<dbReference type="InterPro" id="IPR011059">
    <property type="entry name" value="Metal-dep_hydrolase_composite"/>
</dbReference>
<comment type="caution">
    <text evidence="2">The sequence shown here is derived from an EMBL/GenBank/DDBJ whole genome shotgun (WGS) entry which is preliminary data.</text>
</comment>
<dbReference type="InterPro" id="IPR032466">
    <property type="entry name" value="Metal_Hydrolase"/>
</dbReference>
<evidence type="ECO:0000313" key="2">
    <source>
        <dbReference type="EMBL" id="HIR05372.1"/>
    </source>
</evidence>
<evidence type="ECO:0000313" key="3">
    <source>
        <dbReference type="Proteomes" id="UP000824250"/>
    </source>
</evidence>
<organism evidence="2 3">
    <name type="scientific">Candidatus Copromonas faecavium</name>
    <name type="common">nom. illeg.</name>
    <dbReference type="NCBI Taxonomy" id="2840740"/>
    <lineage>
        <taxon>Bacteria</taxon>
        <taxon>Bacillati</taxon>
        <taxon>Bacillota</taxon>
        <taxon>Clostridia</taxon>
        <taxon>Lachnospirales</taxon>
        <taxon>Lachnospiraceae</taxon>
        <taxon>Candidatus Copromonas (nom. illeg.)</taxon>
    </lineage>
</organism>
<evidence type="ECO:0000259" key="1">
    <source>
        <dbReference type="Pfam" id="PF01979"/>
    </source>
</evidence>
<protein>
    <submittedName>
        <fullName evidence="2">Amidohydrolase family protein</fullName>
    </submittedName>
</protein>
<dbReference type="Gene3D" id="2.30.40.10">
    <property type="entry name" value="Urease, subunit C, domain 1"/>
    <property type="match status" value="1"/>
</dbReference>
<proteinExistence type="predicted"/>
<dbReference type="Pfam" id="PF01979">
    <property type="entry name" value="Amidohydro_1"/>
    <property type="match status" value="1"/>
</dbReference>
<dbReference type="InterPro" id="IPR051781">
    <property type="entry name" value="Metallo-dep_Hydrolase"/>
</dbReference>
<name>A0A9D1D549_9FIRM</name>
<dbReference type="GO" id="GO:0016810">
    <property type="term" value="F:hydrolase activity, acting on carbon-nitrogen (but not peptide) bonds"/>
    <property type="evidence" value="ECO:0007669"/>
    <property type="project" value="InterPro"/>
</dbReference>
<accession>A0A9D1D549</accession>
<feature type="domain" description="Amidohydrolase-related" evidence="1">
    <location>
        <begin position="55"/>
        <end position="392"/>
    </location>
</feature>
<sequence>MGKTWLHAARAVVGDGKTVLAPAWIGFEGKYITDVTERQPEDADRANTVELGEATITPGLLNIHDHISRKSLRFPKANETFGESANKLMAHDQCYLLLHSYRNMVHYLKDEGITYVRDQGLTGYTCIELRRAIEDGVVSGPYISSCGMSLSITGGHCYRQSMECDGPDAVRRAVRIQVNKGADVIKFMGSGGLEHFPEEDPSIPQFSLEELRAGADAAHDLGRDCAIHAYSNEGIRRAVLAGIDNIEHGCMMTEDLIEEMAKRGTHLNPTMTGIRGAAKAGPNAKYWDLLQERVFSRQEQGMRWAKEAGILIGAGTDTAGTLSDEIAMIGETLGETPVQALEHALGINAKIAKRPDMGLLKPGCLANLAAFDGDLTKSLDGLKHVVQTWKDGIPCKDLKE</sequence>
<dbReference type="PANTHER" id="PTHR43135">
    <property type="entry name" value="ALPHA-D-RIBOSE 1-METHYLPHOSPHONATE 5-TRIPHOSPHATE DIPHOSPHATASE"/>
    <property type="match status" value="1"/>
</dbReference>
<reference evidence="2" key="2">
    <citation type="journal article" date="2021" name="PeerJ">
        <title>Extensive microbial diversity within the chicken gut microbiome revealed by metagenomics and culture.</title>
        <authorList>
            <person name="Gilroy R."/>
            <person name="Ravi A."/>
            <person name="Getino M."/>
            <person name="Pursley I."/>
            <person name="Horton D.L."/>
            <person name="Alikhan N.F."/>
            <person name="Baker D."/>
            <person name="Gharbi K."/>
            <person name="Hall N."/>
            <person name="Watson M."/>
            <person name="Adriaenssens E.M."/>
            <person name="Foster-Nyarko E."/>
            <person name="Jarju S."/>
            <person name="Secka A."/>
            <person name="Antonio M."/>
            <person name="Oren A."/>
            <person name="Chaudhuri R.R."/>
            <person name="La Ragione R."/>
            <person name="Hildebrand F."/>
            <person name="Pallen M.J."/>
        </authorList>
    </citation>
    <scope>NUCLEOTIDE SEQUENCE</scope>
    <source>
        <strain evidence="2">CHK180-2868</strain>
    </source>
</reference>
<reference evidence="2" key="1">
    <citation type="submission" date="2020-10" db="EMBL/GenBank/DDBJ databases">
        <authorList>
            <person name="Gilroy R."/>
        </authorList>
    </citation>
    <scope>NUCLEOTIDE SEQUENCE</scope>
    <source>
        <strain evidence="2">CHK180-2868</strain>
    </source>
</reference>
<dbReference type="EMBL" id="DVGC01000028">
    <property type="protein sequence ID" value="HIR05372.1"/>
    <property type="molecule type" value="Genomic_DNA"/>
</dbReference>
<gene>
    <name evidence="2" type="ORF">IAB28_05330</name>
</gene>
<dbReference type="Proteomes" id="UP000824250">
    <property type="component" value="Unassembled WGS sequence"/>
</dbReference>
<dbReference type="Gene3D" id="3.20.20.140">
    <property type="entry name" value="Metal-dependent hydrolases"/>
    <property type="match status" value="1"/>
</dbReference>
<dbReference type="InterPro" id="IPR006680">
    <property type="entry name" value="Amidohydro-rel"/>
</dbReference>
<dbReference type="SUPFAM" id="SSF51338">
    <property type="entry name" value="Composite domain of metallo-dependent hydrolases"/>
    <property type="match status" value="1"/>
</dbReference>
<dbReference type="PANTHER" id="PTHR43135:SF3">
    <property type="entry name" value="ALPHA-D-RIBOSE 1-METHYLPHOSPHONATE 5-TRIPHOSPHATE DIPHOSPHATASE"/>
    <property type="match status" value="1"/>
</dbReference>
<dbReference type="AlphaFoldDB" id="A0A9D1D549"/>
<dbReference type="SUPFAM" id="SSF51556">
    <property type="entry name" value="Metallo-dependent hydrolases"/>
    <property type="match status" value="1"/>
</dbReference>